<sequence>MSNELDWHAHAYGAGFDYAFDNNIISNWYPDRIMALSRESGSLLELGIGRGVTTEAFSRHFVRHVVVDGSPVVINRFREQFPQCTAEVLESYFEKLDIEERFDAIVMGFVLEHVYEPVALLKHIRRFLKPGGRLFVAVPNGESLHRRIGHAAGLLLDMTALGKGDLELGHHRSYSVTTLDADLTAAGWMITRREGIFLKPLMTHQLISLQLGSDIIRGMCEVGIGYPELSCALLFEAVAAKEVA</sequence>
<dbReference type="GO" id="GO:0008168">
    <property type="term" value="F:methyltransferase activity"/>
    <property type="evidence" value="ECO:0007669"/>
    <property type="project" value="UniProtKB-KW"/>
</dbReference>
<dbReference type="InterPro" id="IPR029063">
    <property type="entry name" value="SAM-dependent_MTases_sf"/>
</dbReference>
<dbReference type="CDD" id="cd02440">
    <property type="entry name" value="AdoMet_MTases"/>
    <property type="match status" value="1"/>
</dbReference>
<dbReference type="Proteomes" id="UP000183107">
    <property type="component" value="Unassembled WGS sequence"/>
</dbReference>
<reference evidence="2" key="1">
    <citation type="submission" date="2016-10" db="EMBL/GenBank/DDBJ databases">
        <authorList>
            <person name="Varghese N."/>
        </authorList>
    </citation>
    <scope>NUCLEOTIDE SEQUENCE [LARGE SCALE GENOMIC DNA]</scope>
    <source>
        <strain evidence="2">Nsp8</strain>
    </source>
</reference>
<dbReference type="SUPFAM" id="SSF53335">
    <property type="entry name" value="S-adenosyl-L-methionine-dependent methyltransferases"/>
    <property type="match status" value="1"/>
</dbReference>
<proteinExistence type="predicted"/>
<keyword evidence="1" id="KW-0489">Methyltransferase</keyword>
<name>A0A1I5BRQ1_9PROT</name>
<dbReference type="Pfam" id="PF13489">
    <property type="entry name" value="Methyltransf_23"/>
    <property type="match status" value="1"/>
</dbReference>
<dbReference type="PANTHER" id="PTHR43861">
    <property type="entry name" value="TRANS-ACONITATE 2-METHYLTRANSFERASE-RELATED"/>
    <property type="match status" value="1"/>
</dbReference>
<dbReference type="GO" id="GO:0032259">
    <property type="term" value="P:methylation"/>
    <property type="evidence" value="ECO:0007669"/>
    <property type="project" value="UniProtKB-KW"/>
</dbReference>
<dbReference type="RefSeq" id="WP_074796763.1">
    <property type="nucleotide sequence ID" value="NZ_FOVJ01000003.1"/>
</dbReference>
<dbReference type="OrthoDB" id="8564939at2"/>
<evidence type="ECO:0000313" key="2">
    <source>
        <dbReference type="Proteomes" id="UP000183107"/>
    </source>
</evidence>
<dbReference type="AlphaFoldDB" id="A0A1I5BRQ1"/>
<organism evidence="1 2">
    <name type="scientific">Nitrosospira briensis</name>
    <dbReference type="NCBI Taxonomy" id="35799"/>
    <lineage>
        <taxon>Bacteria</taxon>
        <taxon>Pseudomonadati</taxon>
        <taxon>Pseudomonadota</taxon>
        <taxon>Betaproteobacteria</taxon>
        <taxon>Nitrosomonadales</taxon>
        <taxon>Nitrosomonadaceae</taxon>
        <taxon>Nitrosospira</taxon>
    </lineage>
</organism>
<gene>
    <name evidence="1" type="ORF">SAMN05216386_1789</name>
</gene>
<protein>
    <submittedName>
        <fullName evidence="1">Methyltransferase domain-containing protein</fullName>
    </submittedName>
</protein>
<accession>A0A1I5BRQ1</accession>
<keyword evidence="1" id="KW-0808">Transferase</keyword>
<dbReference type="EMBL" id="FOVJ01000003">
    <property type="protein sequence ID" value="SFN77386.1"/>
    <property type="molecule type" value="Genomic_DNA"/>
</dbReference>
<dbReference type="Gene3D" id="3.40.50.150">
    <property type="entry name" value="Vaccinia Virus protein VP39"/>
    <property type="match status" value="1"/>
</dbReference>
<keyword evidence="2" id="KW-1185">Reference proteome</keyword>
<evidence type="ECO:0000313" key="1">
    <source>
        <dbReference type="EMBL" id="SFN77386.1"/>
    </source>
</evidence>